<dbReference type="EMBL" id="JACXVP010000010">
    <property type="protein sequence ID" value="KAG5579720.1"/>
    <property type="molecule type" value="Genomic_DNA"/>
</dbReference>
<sequence length="119" mass="13402">MTPVYWHKLLGRILKLNFDGLYELHSTNGGTGGVIRATGLWVFHAKSILLQLKGSAMKHTPREANKVANLLEVYQKKTKDPHMICNQPYVFDASLSLVKYALERDSMGTSFRSVPSFYG</sequence>
<proteinExistence type="predicted"/>
<protein>
    <recommendedName>
        <fullName evidence="3">RNase H type-1 domain-containing protein</fullName>
    </recommendedName>
</protein>
<accession>A0A9J5WXL2</accession>
<dbReference type="AlphaFoldDB" id="A0A9J5WXL2"/>
<dbReference type="Proteomes" id="UP000824120">
    <property type="component" value="Chromosome 10"/>
</dbReference>
<gene>
    <name evidence="1" type="ORF">H5410_050347</name>
</gene>
<evidence type="ECO:0008006" key="3">
    <source>
        <dbReference type="Google" id="ProtNLM"/>
    </source>
</evidence>
<comment type="caution">
    <text evidence="1">The sequence shown here is derived from an EMBL/GenBank/DDBJ whole genome shotgun (WGS) entry which is preliminary data.</text>
</comment>
<evidence type="ECO:0000313" key="2">
    <source>
        <dbReference type="Proteomes" id="UP000824120"/>
    </source>
</evidence>
<evidence type="ECO:0000313" key="1">
    <source>
        <dbReference type="EMBL" id="KAG5579720.1"/>
    </source>
</evidence>
<reference evidence="1 2" key="1">
    <citation type="submission" date="2020-09" db="EMBL/GenBank/DDBJ databases">
        <title>De no assembly of potato wild relative species, Solanum commersonii.</title>
        <authorList>
            <person name="Cho K."/>
        </authorList>
    </citation>
    <scope>NUCLEOTIDE SEQUENCE [LARGE SCALE GENOMIC DNA]</scope>
    <source>
        <strain evidence="1">LZ3.2</strain>
        <tissue evidence="1">Leaf</tissue>
    </source>
</reference>
<organism evidence="1 2">
    <name type="scientific">Solanum commersonii</name>
    <name type="common">Commerson's wild potato</name>
    <name type="synonym">Commerson's nightshade</name>
    <dbReference type="NCBI Taxonomy" id="4109"/>
    <lineage>
        <taxon>Eukaryota</taxon>
        <taxon>Viridiplantae</taxon>
        <taxon>Streptophyta</taxon>
        <taxon>Embryophyta</taxon>
        <taxon>Tracheophyta</taxon>
        <taxon>Spermatophyta</taxon>
        <taxon>Magnoliopsida</taxon>
        <taxon>eudicotyledons</taxon>
        <taxon>Gunneridae</taxon>
        <taxon>Pentapetalae</taxon>
        <taxon>asterids</taxon>
        <taxon>lamiids</taxon>
        <taxon>Solanales</taxon>
        <taxon>Solanaceae</taxon>
        <taxon>Solanoideae</taxon>
        <taxon>Solaneae</taxon>
        <taxon>Solanum</taxon>
    </lineage>
</organism>
<keyword evidence="2" id="KW-1185">Reference proteome</keyword>
<name>A0A9J5WXL2_SOLCO</name>